<evidence type="ECO:0000313" key="3">
    <source>
        <dbReference type="EMBL" id="NKX88760.1"/>
    </source>
</evidence>
<dbReference type="EMBL" id="JAAXOM010000004">
    <property type="protein sequence ID" value="NKX88760.1"/>
    <property type="molecule type" value="Genomic_DNA"/>
</dbReference>
<dbReference type="AlphaFoldDB" id="A0A846W7V6"/>
<evidence type="ECO:0000313" key="4">
    <source>
        <dbReference type="Proteomes" id="UP000572007"/>
    </source>
</evidence>
<name>A0A846W7V6_9NOCA</name>
<keyword evidence="2" id="KW-0963">Cytoplasm</keyword>
<evidence type="ECO:0000256" key="1">
    <source>
        <dbReference type="ARBA" id="ARBA00004496"/>
    </source>
</evidence>
<dbReference type="PANTHER" id="PTHR31250">
    <property type="entry name" value="IQ DOMAIN-CONTAINING PROTEIN IQM3"/>
    <property type="match status" value="1"/>
</dbReference>
<dbReference type="InterPro" id="IPR044159">
    <property type="entry name" value="IQM"/>
</dbReference>
<dbReference type="Proteomes" id="UP000572007">
    <property type="component" value="Unassembled WGS sequence"/>
</dbReference>
<proteinExistence type="predicted"/>
<accession>A0A846W7V6</accession>
<protein>
    <submittedName>
        <fullName evidence="3">Uncharacterized protein</fullName>
    </submittedName>
</protein>
<organism evidence="3 4">
    <name type="scientific">Nocardia coubleae</name>
    <dbReference type="NCBI Taxonomy" id="356147"/>
    <lineage>
        <taxon>Bacteria</taxon>
        <taxon>Bacillati</taxon>
        <taxon>Actinomycetota</taxon>
        <taxon>Actinomycetes</taxon>
        <taxon>Mycobacteriales</taxon>
        <taxon>Nocardiaceae</taxon>
        <taxon>Nocardia</taxon>
    </lineage>
</organism>
<dbReference type="RefSeq" id="WP_157104959.1">
    <property type="nucleotide sequence ID" value="NZ_JAAXOM010000004.1"/>
</dbReference>
<keyword evidence="4" id="KW-1185">Reference proteome</keyword>
<dbReference type="GO" id="GO:0005737">
    <property type="term" value="C:cytoplasm"/>
    <property type="evidence" value="ECO:0007669"/>
    <property type="project" value="UniProtKB-SubCell"/>
</dbReference>
<sequence>MDYWDGIVQRIFYRIQFEPELSEELASRIAEALVLEPIEYLTAEMEYESLAGGLNDGKPLPTLVPMRQTEPQLRDFIGRVVAHLDSTRPWPTPAFTKLPAEYLAEFENSRPIARLALTVDEVSARLARRFSHDSDDGPFLLLKMRSGEVIGMFSPYWDDSTDVVVYSADSNRDATDILRELTDTGRLEPERIFVLTAESAQQSAGRYETTSIIPAFHGESEPGNTVWEGTHVDYLDDTARREFRLFGYDGLLHDSKGDLFDTSAAKTLWTPGGGRAIFVMDRNGALYSAPFHLLGRFHHSSFLAGAPVGGAGEIEAKAGVVRLISDHSTHYQPTRKYTRQVLDSLRRQGVDTTPIVIEHHSAE</sequence>
<comment type="subcellular location">
    <subcellularLocation>
        <location evidence="1">Cytoplasm</location>
    </subcellularLocation>
</comment>
<comment type="caution">
    <text evidence="3">The sequence shown here is derived from an EMBL/GenBank/DDBJ whole genome shotgun (WGS) entry which is preliminary data.</text>
</comment>
<dbReference type="PANTHER" id="PTHR31250:SF27">
    <property type="entry name" value="IQ DOMAIN-CONTAINING PROTEIN IQM5"/>
    <property type="match status" value="1"/>
</dbReference>
<evidence type="ECO:0000256" key="2">
    <source>
        <dbReference type="ARBA" id="ARBA00022490"/>
    </source>
</evidence>
<reference evidence="3 4" key="1">
    <citation type="submission" date="2020-04" db="EMBL/GenBank/DDBJ databases">
        <title>MicrobeNet Type strains.</title>
        <authorList>
            <person name="Nicholson A.C."/>
        </authorList>
    </citation>
    <scope>NUCLEOTIDE SEQUENCE [LARGE SCALE GENOMIC DNA]</scope>
    <source>
        <strain evidence="3 4">DSM 44960</strain>
    </source>
</reference>
<gene>
    <name evidence="3" type="ORF">HGA10_15755</name>
</gene>